<name>A0A6P4B421_ZIZJJ</name>
<sequence length="151" mass="17415">MISTKKLINMDRRWHRLSSRGKKRISIPKKVKNVNAESFSTSTSYLADKGHFVIYSADQKRFMLPLAYLCNNIFRELLEMSEEEFGLSSGKPIRLTCDSILLNYVIPLFQRGLSAELEKALLNFISTCRFSSTSTSFQHDHLSHQQLLCSY</sequence>
<dbReference type="PANTHER" id="PTHR31175:SF82">
    <property type="entry name" value="AUXIN-RESPONSIVE PROTEIN SAUR65"/>
    <property type="match status" value="1"/>
</dbReference>
<gene>
    <name evidence="3" type="primary">LOC107427306</name>
</gene>
<evidence type="ECO:0000313" key="3">
    <source>
        <dbReference type="RefSeq" id="XP_015893170.3"/>
    </source>
</evidence>
<protein>
    <submittedName>
        <fullName evidence="3">Auxin-responsive protein SAUR64</fullName>
    </submittedName>
</protein>
<dbReference type="Pfam" id="PF02519">
    <property type="entry name" value="Auxin_inducible"/>
    <property type="match status" value="1"/>
</dbReference>
<dbReference type="PANTHER" id="PTHR31175">
    <property type="entry name" value="AUXIN-RESPONSIVE FAMILY PROTEIN"/>
    <property type="match status" value="1"/>
</dbReference>
<dbReference type="KEGG" id="zju:107427306"/>
<dbReference type="AlphaFoldDB" id="A0A6P4B421"/>
<comment type="similarity">
    <text evidence="1">Belongs to the ARG7 family.</text>
</comment>
<accession>A0A6P4B421</accession>
<dbReference type="GO" id="GO:0009733">
    <property type="term" value="P:response to auxin"/>
    <property type="evidence" value="ECO:0007669"/>
    <property type="project" value="InterPro"/>
</dbReference>
<dbReference type="InParanoid" id="A0A6P4B421"/>
<dbReference type="InterPro" id="IPR003676">
    <property type="entry name" value="SAUR_fam"/>
</dbReference>
<organism evidence="2 3">
    <name type="scientific">Ziziphus jujuba</name>
    <name type="common">Chinese jujube</name>
    <name type="synonym">Ziziphus sativa</name>
    <dbReference type="NCBI Taxonomy" id="326968"/>
    <lineage>
        <taxon>Eukaryota</taxon>
        <taxon>Viridiplantae</taxon>
        <taxon>Streptophyta</taxon>
        <taxon>Embryophyta</taxon>
        <taxon>Tracheophyta</taxon>
        <taxon>Spermatophyta</taxon>
        <taxon>Magnoliopsida</taxon>
        <taxon>eudicotyledons</taxon>
        <taxon>Gunneridae</taxon>
        <taxon>Pentapetalae</taxon>
        <taxon>rosids</taxon>
        <taxon>fabids</taxon>
        <taxon>Rosales</taxon>
        <taxon>Rhamnaceae</taxon>
        <taxon>Paliureae</taxon>
        <taxon>Ziziphus</taxon>
    </lineage>
</organism>
<keyword evidence="2" id="KW-1185">Reference proteome</keyword>
<dbReference type="Proteomes" id="UP001652623">
    <property type="component" value="Chromosome 9"/>
</dbReference>
<proteinExistence type="inferred from homology"/>
<evidence type="ECO:0000256" key="1">
    <source>
        <dbReference type="ARBA" id="ARBA00006974"/>
    </source>
</evidence>
<dbReference type="GeneID" id="107427306"/>
<reference evidence="3" key="1">
    <citation type="submission" date="2025-08" db="UniProtKB">
        <authorList>
            <consortium name="RefSeq"/>
        </authorList>
    </citation>
    <scope>IDENTIFICATION</scope>
    <source>
        <tissue evidence="3">Seedling</tissue>
    </source>
</reference>
<dbReference type="RefSeq" id="XP_015893170.3">
    <property type="nucleotide sequence ID" value="XM_016037684.4"/>
</dbReference>
<evidence type="ECO:0000313" key="2">
    <source>
        <dbReference type="Proteomes" id="UP001652623"/>
    </source>
</evidence>